<reference evidence="1 2" key="1">
    <citation type="journal article" date="2019" name="Int. J. Syst. Evol. Microbiol.">
        <title>The Global Catalogue of Microorganisms (GCM) 10K type strain sequencing project: providing services to taxonomists for standard genome sequencing and annotation.</title>
        <authorList>
            <consortium name="The Broad Institute Genomics Platform"/>
            <consortium name="The Broad Institute Genome Sequencing Center for Infectious Disease"/>
            <person name="Wu L."/>
            <person name="Ma J."/>
        </authorList>
    </citation>
    <scope>NUCLEOTIDE SEQUENCE [LARGE SCALE GENOMIC DNA]</scope>
    <source>
        <strain evidence="1 2">GX21</strain>
    </source>
</reference>
<sequence length="217" mass="23788">MSTAEEFEGYAQEIAGDDGSWEWEVNFQIETIPSIDDSGFLSGEDKQYRKAEIRWTRKDISVAASISGWEVTSPDDWFTIASITQGDDRVSAEFSSKASTISGLKAALNDSGSLLGPFSSSLLGEIDRRTQGQFKTERGPTPWRTVCGVSVRNGPIEASLGYFRGSWNLTVTESEPLGERGSIVDYETLNRASLSFGDEGAMLDAIEQWAAAPRVFF</sequence>
<keyword evidence="2" id="KW-1185">Reference proteome</keyword>
<name>A0ABD5ZZU8_9EURY</name>
<accession>A0ABD5ZZU8</accession>
<dbReference type="Proteomes" id="UP001596434">
    <property type="component" value="Unassembled WGS sequence"/>
</dbReference>
<evidence type="ECO:0000313" key="1">
    <source>
        <dbReference type="EMBL" id="MFC7255830.1"/>
    </source>
</evidence>
<evidence type="ECO:0000313" key="2">
    <source>
        <dbReference type="Proteomes" id="UP001596434"/>
    </source>
</evidence>
<dbReference type="EMBL" id="JBHTAT010000001">
    <property type="protein sequence ID" value="MFC7255830.1"/>
    <property type="molecule type" value="Genomic_DNA"/>
</dbReference>
<gene>
    <name evidence="1" type="ORF">ACFQKE_11095</name>
</gene>
<protein>
    <submittedName>
        <fullName evidence="1">Uncharacterized protein</fullName>
    </submittedName>
</protein>
<dbReference type="GeneID" id="96954204"/>
<organism evidence="1 2">
    <name type="scientific">Haloplanus litoreus</name>
    <dbReference type="NCBI Taxonomy" id="767515"/>
    <lineage>
        <taxon>Archaea</taxon>
        <taxon>Methanobacteriati</taxon>
        <taxon>Methanobacteriota</taxon>
        <taxon>Stenosarchaea group</taxon>
        <taxon>Halobacteria</taxon>
        <taxon>Halobacteriales</taxon>
        <taxon>Haloferacaceae</taxon>
        <taxon>Haloplanus</taxon>
    </lineage>
</organism>
<dbReference type="AlphaFoldDB" id="A0ABD5ZZU8"/>
<proteinExistence type="predicted"/>
<comment type="caution">
    <text evidence="1">The sequence shown here is derived from an EMBL/GenBank/DDBJ whole genome shotgun (WGS) entry which is preliminary data.</text>
</comment>
<dbReference type="RefSeq" id="WP_379704146.1">
    <property type="nucleotide sequence ID" value="NZ_JBHTAT010000001.1"/>
</dbReference>